<comment type="caution">
    <text evidence="1">The sequence shown here is derived from an EMBL/GenBank/DDBJ whole genome shotgun (WGS) entry which is preliminary data.</text>
</comment>
<dbReference type="EMBL" id="RRCN01000001">
    <property type="protein sequence ID" value="RRJ62710.1"/>
    <property type="molecule type" value="Genomic_DNA"/>
</dbReference>
<dbReference type="Gene3D" id="2.60.120.260">
    <property type="entry name" value="Galactose-binding domain-like"/>
    <property type="match status" value="1"/>
</dbReference>
<organism evidence="1 2">
    <name type="scientific">Paenibacillus oralis</name>
    <dbReference type="NCBI Taxonomy" id="2490856"/>
    <lineage>
        <taxon>Bacteria</taxon>
        <taxon>Bacillati</taxon>
        <taxon>Bacillota</taxon>
        <taxon>Bacilli</taxon>
        <taxon>Bacillales</taxon>
        <taxon>Paenibacillaceae</taxon>
        <taxon>Paenibacillus</taxon>
    </lineage>
</organism>
<proteinExistence type="predicted"/>
<sequence length="897" mass="98715">MAKTDWKNSDVVKAQDMNDIGEEINQLQTEIEERFDTTKTDSVTLQPGLQVVNAAKDARFRLGEVRGRTLINLLGSAGSFDSLTGWSVVGTAAIDTTNKVEGSGCAAITVTNGQYADIFQRFSYNPSKNYIAVARVKMVSGVAMALRMNDNAVPKEMKSPLMSTLNKFETVFIRVPANFFTGANIVYISALLSGPNDSSGYVDALRVYEISDAEYAAFDGMTPEQVAAKYPFVHAGIRGVDGPYAIATSDNLLPPFYEWTADVPSQVRILSPYKIQRSNVDVEFRSIITNIDVIPGETYTLSINTYETGAYVTIWGTDKKGSNVILQDAIGQGTTGISSRTFTIPSEYKRIIVGLMNQYTSGMFTFENPSLIVGSEPKPFQPQCKSILAFQTELHANPEDSSEPDVLFKKDEQYFKLAKWKKYVLDDSFSYEYADYDNPGFKGIRFPHGSKPIDRSSIGTKYDGKVLTEYGGVKAADKITIDGLYIYIWILNVDSGWGDSAESDTFSGDGSTRSFRLTTANSVIPTNLRATIEGVPTTEFTIDKKTVTFSTAPAVGTNIVVSYVSAYFPTPDEIKAYFLGWRMRQDGTISDPYTSGKKFWRRITDNEGVTDVLPVTSYEGFTPYQLLYRLAKENVEPVVSEGCLTLTEGDNVVEVGTGIVLRENVKPVNNGESPNPYYVINQYIHGSALKNKTNRILTVHTDGRVDYGWNIRSNQGLSWSYGGADAVRFVSTLDSTNKVFDVTYIKLDKSPIQPITGSLAANEKAQISDLTAGVVEALQRVSVVEVKKSDEDAPGWIAPTLLSAWVNYDTGYFSQAGYYKEGDRVWLKGLVKDGILNAPIFKLPSGHRPKGILLFSVVGGNNDFARVDIDFNGNVFVSYASSLAYISLNGISFRVGQ</sequence>
<evidence type="ECO:0000313" key="2">
    <source>
        <dbReference type="Proteomes" id="UP000267017"/>
    </source>
</evidence>
<keyword evidence="2" id="KW-1185">Reference proteome</keyword>
<dbReference type="OrthoDB" id="2667186at2"/>
<evidence type="ECO:0000313" key="1">
    <source>
        <dbReference type="EMBL" id="RRJ62710.1"/>
    </source>
</evidence>
<dbReference type="Proteomes" id="UP000267017">
    <property type="component" value="Unassembled WGS sequence"/>
</dbReference>
<name>A0A3P3TXZ2_9BACL</name>
<accession>A0A3P3TXZ2</accession>
<protein>
    <submittedName>
        <fullName evidence="1">Uncharacterized protein</fullName>
    </submittedName>
</protein>
<dbReference type="AlphaFoldDB" id="A0A3P3TXZ2"/>
<gene>
    <name evidence="1" type="ORF">EHV15_06960</name>
</gene>
<reference evidence="1 2" key="1">
    <citation type="submission" date="2018-11" db="EMBL/GenBank/DDBJ databases">
        <title>Genome sequencing of Paenibacillus sp. KCOM 3021 (= ChDC PVNT-B20).</title>
        <authorList>
            <person name="Kook J.-K."/>
            <person name="Park S.-N."/>
            <person name="Lim Y.K."/>
        </authorList>
    </citation>
    <scope>NUCLEOTIDE SEQUENCE [LARGE SCALE GENOMIC DNA]</scope>
    <source>
        <strain evidence="1 2">KCOM 3021</strain>
    </source>
</reference>
<dbReference type="RefSeq" id="WP_128630596.1">
    <property type="nucleotide sequence ID" value="NZ_RRCN01000001.1"/>
</dbReference>